<dbReference type="AlphaFoldDB" id="A0A928Z8V9"/>
<evidence type="ECO:0000313" key="1">
    <source>
        <dbReference type="EMBL" id="MBE9041034.1"/>
    </source>
</evidence>
<comment type="caution">
    <text evidence="1">The sequence shown here is derived from an EMBL/GenBank/DDBJ whole genome shotgun (WGS) entry which is preliminary data.</text>
</comment>
<dbReference type="EMBL" id="JADEXN010000143">
    <property type="protein sequence ID" value="MBE9041034.1"/>
    <property type="molecule type" value="Genomic_DNA"/>
</dbReference>
<organism evidence="1 2">
    <name type="scientific">Zarconia navalis LEGE 11467</name>
    <dbReference type="NCBI Taxonomy" id="1828826"/>
    <lineage>
        <taxon>Bacteria</taxon>
        <taxon>Bacillati</taxon>
        <taxon>Cyanobacteriota</taxon>
        <taxon>Cyanophyceae</taxon>
        <taxon>Oscillatoriophycideae</taxon>
        <taxon>Oscillatoriales</taxon>
        <taxon>Oscillatoriales incertae sedis</taxon>
        <taxon>Zarconia</taxon>
        <taxon>Zarconia navalis</taxon>
    </lineage>
</organism>
<accession>A0A928Z8V9</accession>
<proteinExistence type="predicted"/>
<gene>
    <name evidence="1" type="ORF">IQ235_09605</name>
</gene>
<protein>
    <submittedName>
        <fullName evidence="1">Uncharacterized protein</fullName>
    </submittedName>
</protein>
<dbReference type="RefSeq" id="WP_264321265.1">
    <property type="nucleotide sequence ID" value="NZ_JADEXN010000143.1"/>
</dbReference>
<reference evidence="1" key="1">
    <citation type="submission" date="2020-10" db="EMBL/GenBank/DDBJ databases">
        <authorList>
            <person name="Castelo-Branco R."/>
            <person name="Eusebio N."/>
            <person name="Adriana R."/>
            <person name="Vieira A."/>
            <person name="Brugerolle De Fraissinette N."/>
            <person name="Rezende De Castro R."/>
            <person name="Schneider M.P."/>
            <person name="Vasconcelos V."/>
            <person name="Leao P.N."/>
        </authorList>
    </citation>
    <scope>NUCLEOTIDE SEQUENCE</scope>
    <source>
        <strain evidence="1">LEGE 11467</strain>
    </source>
</reference>
<keyword evidence="2" id="KW-1185">Reference proteome</keyword>
<name>A0A928Z8V9_9CYAN</name>
<dbReference type="Proteomes" id="UP000621799">
    <property type="component" value="Unassembled WGS sequence"/>
</dbReference>
<sequence length="54" mass="6343">MTRQVPSASGGRFLSRTVVRYNLRYDRMCHLNSQTLEILDRLTHCFTNRVARTT</sequence>
<evidence type="ECO:0000313" key="2">
    <source>
        <dbReference type="Proteomes" id="UP000621799"/>
    </source>
</evidence>